<dbReference type="InterPro" id="IPR029039">
    <property type="entry name" value="Flavoprotein-like_sf"/>
</dbReference>
<dbReference type="RefSeq" id="WP_289216767.1">
    <property type="nucleotide sequence ID" value="NZ_JAPVRC010000008.1"/>
</dbReference>
<organism evidence="2 3">
    <name type="scientific">Halobacillus campisalis</name>
    <dbReference type="NCBI Taxonomy" id="435909"/>
    <lineage>
        <taxon>Bacteria</taxon>
        <taxon>Bacillati</taxon>
        <taxon>Bacillota</taxon>
        <taxon>Bacilli</taxon>
        <taxon>Bacillales</taxon>
        <taxon>Bacillaceae</taxon>
        <taxon>Halobacillus</taxon>
    </lineage>
</organism>
<evidence type="ECO:0000313" key="3">
    <source>
        <dbReference type="Proteomes" id="UP001596494"/>
    </source>
</evidence>
<dbReference type="Pfam" id="PF03358">
    <property type="entry name" value="FMN_red"/>
    <property type="match status" value="1"/>
</dbReference>
<dbReference type="Gene3D" id="3.40.50.360">
    <property type="match status" value="1"/>
</dbReference>
<accession>A0ABW2K0E4</accession>
<keyword evidence="3" id="KW-1185">Reference proteome</keyword>
<protein>
    <submittedName>
        <fullName evidence="2">Flavodoxin family protein</fullName>
    </submittedName>
</protein>
<proteinExistence type="predicted"/>
<dbReference type="Proteomes" id="UP001596494">
    <property type="component" value="Unassembled WGS sequence"/>
</dbReference>
<reference evidence="3" key="1">
    <citation type="journal article" date="2019" name="Int. J. Syst. Evol. Microbiol.">
        <title>The Global Catalogue of Microorganisms (GCM) 10K type strain sequencing project: providing services to taxonomists for standard genome sequencing and annotation.</title>
        <authorList>
            <consortium name="The Broad Institute Genomics Platform"/>
            <consortium name="The Broad Institute Genome Sequencing Center for Infectious Disease"/>
            <person name="Wu L."/>
            <person name="Ma J."/>
        </authorList>
    </citation>
    <scope>NUCLEOTIDE SEQUENCE [LARGE SCALE GENOMIC DNA]</scope>
    <source>
        <strain evidence="3">CCUG 73951</strain>
    </source>
</reference>
<gene>
    <name evidence="2" type="ORF">ACFQMN_04425</name>
</gene>
<feature type="domain" description="NADPH-dependent FMN reductase-like" evidence="1">
    <location>
        <begin position="1"/>
        <end position="149"/>
    </location>
</feature>
<sequence>MKALLLNCSLEKGHNETETETLLNKSALVFQKEKVDIERVHLRDFQITFGITSNLDGNDDWPFIFEKICEADIILFATPITLGEKSSIATLIIERLQGYHDMKNKKGQQLFYNKVGGVIAVEQGEGGARLAVQSIIYSLSMLGFTIPPHSSTICSDPYDTDSAAQTGQKVFRMCSNLINFAEIFDFSPIPLIEDTSEV</sequence>
<name>A0ABW2K0E4_9BACI</name>
<evidence type="ECO:0000259" key="1">
    <source>
        <dbReference type="Pfam" id="PF03358"/>
    </source>
</evidence>
<evidence type="ECO:0000313" key="2">
    <source>
        <dbReference type="EMBL" id="MFC7320113.1"/>
    </source>
</evidence>
<comment type="caution">
    <text evidence="2">The sequence shown here is derived from an EMBL/GenBank/DDBJ whole genome shotgun (WGS) entry which is preliminary data.</text>
</comment>
<dbReference type="EMBL" id="JBHTBY010000003">
    <property type="protein sequence ID" value="MFC7320113.1"/>
    <property type="molecule type" value="Genomic_DNA"/>
</dbReference>
<dbReference type="SUPFAM" id="SSF52218">
    <property type="entry name" value="Flavoproteins"/>
    <property type="match status" value="1"/>
</dbReference>
<dbReference type="InterPro" id="IPR005025">
    <property type="entry name" value="FMN_Rdtase-like_dom"/>
</dbReference>